<proteinExistence type="predicted"/>
<evidence type="ECO:0000313" key="1">
    <source>
        <dbReference type="EMBL" id="WXA93326.1"/>
    </source>
</evidence>
<protein>
    <submittedName>
        <fullName evidence="1">GatB/YqeY domain-containing protein</fullName>
    </submittedName>
</protein>
<keyword evidence="2" id="KW-1185">Reference proteome</keyword>
<dbReference type="EMBL" id="CP089982">
    <property type="protein sequence ID" value="WXA93326.1"/>
    <property type="molecule type" value="Genomic_DNA"/>
</dbReference>
<sequence>MLVDTIKARALEAMKAKDSEASNILRLALGEIQMAGVRSEREVTDDDAVAVLRKLIKSNEETLSMAEAPEQRATLQKEIALLQSFLPASMSVEAIAEALAPVLDAIRGAKSEGQATGVAMKHLKSTGANAAGTDVAKAIKQLRGG</sequence>
<reference evidence="1 2" key="1">
    <citation type="submission" date="2021-12" db="EMBL/GenBank/DDBJ databases">
        <title>Discovery of the Pendulisporaceae a myxobacterial family with distinct sporulation behavior and unique specialized metabolism.</title>
        <authorList>
            <person name="Garcia R."/>
            <person name="Popoff A."/>
            <person name="Bader C.D."/>
            <person name="Loehr J."/>
            <person name="Walesch S."/>
            <person name="Walt C."/>
            <person name="Boldt J."/>
            <person name="Bunk B."/>
            <person name="Haeckl F.J.F.P.J."/>
            <person name="Gunesch A.P."/>
            <person name="Birkelbach J."/>
            <person name="Nuebel U."/>
            <person name="Pietschmann T."/>
            <person name="Bach T."/>
            <person name="Mueller R."/>
        </authorList>
    </citation>
    <scope>NUCLEOTIDE SEQUENCE [LARGE SCALE GENOMIC DNA]</scope>
    <source>
        <strain evidence="1 2">MSr12523</strain>
    </source>
</reference>
<dbReference type="Pfam" id="PF09424">
    <property type="entry name" value="YqeY"/>
    <property type="match status" value="1"/>
</dbReference>
<gene>
    <name evidence="1" type="ORF">LZC95_43595</name>
</gene>
<dbReference type="Proteomes" id="UP001379533">
    <property type="component" value="Chromosome"/>
</dbReference>
<dbReference type="RefSeq" id="WP_394843927.1">
    <property type="nucleotide sequence ID" value="NZ_CP089982.1"/>
</dbReference>
<name>A0ABZ2K3P2_9BACT</name>
<dbReference type="InterPro" id="IPR019004">
    <property type="entry name" value="YqeY/Aim41"/>
</dbReference>
<accession>A0ABZ2K3P2</accession>
<dbReference type="SUPFAM" id="SSF89095">
    <property type="entry name" value="GatB/YqeY motif"/>
    <property type="match status" value="1"/>
</dbReference>
<organism evidence="1 2">
    <name type="scientific">Pendulispora brunnea</name>
    <dbReference type="NCBI Taxonomy" id="2905690"/>
    <lineage>
        <taxon>Bacteria</taxon>
        <taxon>Pseudomonadati</taxon>
        <taxon>Myxococcota</taxon>
        <taxon>Myxococcia</taxon>
        <taxon>Myxococcales</taxon>
        <taxon>Sorangiineae</taxon>
        <taxon>Pendulisporaceae</taxon>
        <taxon>Pendulispora</taxon>
    </lineage>
</organism>
<dbReference type="InterPro" id="IPR042184">
    <property type="entry name" value="YqeY/Aim41_N"/>
</dbReference>
<evidence type="ECO:0000313" key="2">
    <source>
        <dbReference type="Proteomes" id="UP001379533"/>
    </source>
</evidence>
<dbReference type="PANTHER" id="PTHR28055">
    <property type="entry name" value="ALTERED INHERITANCE OF MITOCHONDRIA PROTEIN 41, MITOCHONDRIAL"/>
    <property type="match status" value="1"/>
</dbReference>
<dbReference type="InterPro" id="IPR003789">
    <property type="entry name" value="Asn/Gln_tRNA_amidoTrase-B-like"/>
</dbReference>
<dbReference type="PANTHER" id="PTHR28055:SF1">
    <property type="entry name" value="ALTERED INHERITANCE OF MITOCHONDRIA PROTEIN 41, MITOCHONDRIAL"/>
    <property type="match status" value="1"/>
</dbReference>
<dbReference type="Gene3D" id="1.10.1510.10">
    <property type="entry name" value="Uncharacterised protein YqeY/AIM41 PF09424, N-terminal domain"/>
    <property type="match status" value="1"/>
</dbReference>